<organism evidence="1 2">
    <name type="scientific">Vitis vinifera</name>
    <name type="common">Grape</name>
    <dbReference type="NCBI Taxonomy" id="29760"/>
    <lineage>
        <taxon>Eukaryota</taxon>
        <taxon>Viridiplantae</taxon>
        <taxon>Streptophyta</taxon>
        <taxon>Embryophyta</taxon>
        <taxon>Tracheophyta</taxon>
        <taxon>Spermatophyta</taxon>
        <taxon>Magnoliopsida</taxon>
        <taxon>eudicotyledons</taxon>
        <taxon>Gunneridae</taxon>
        <taxon>Pentapetalae</taxon>
        <taxon>rosids</taxon>
        <taxon>Vitales</taxon>
        <taxon>Vitaceae</taxon>
        <taxon>Viteae</taxon>
        <taxon>Vitis</taxon>
    </lineage>
</organism>
<gene>
    <name evidence="1" type="ORF">CK203_033625</name>
</gene>
<reference evidence="1 2" key="1">
    <citation type="journal article" date="2018" name="PLoS Genet.">
        <title>Population sequencing reveals clonal diversity and ancestral inbreeding in the grapevine cultivar Chardonnay.</title>
        <authorList>
            <person name="Roach M.J."/>
            <person name="Johnson D.L."/>
            <person name="Bohlmann J."/>
            <person name="van Vuuren H.J."/>
            <person name="Jones S.J."/>
            <person name="Pretorius I.S."/>
            <person name="Schmidt S.A."/>
            <person name="Borneman A.R."/>
        </authorList>
    </citation>
    <scope>NUCLEOTIDE SEQUENCE [LARGE SCALE GENOMIC DNA]</scope>
    <source>
        <strain evidence="2">cv. Chardonnay</strain>
        <tissue evidence="1">Leaf</tissue>
    </source>
</reference>
<proteinExistence type="predicted"/>
<dbReference type="Proteomes" id="UP000288805">
    <property type="component" value="Unassembled WGS sequence"/>
</dbReference>
<name>A0A438HSF7_VITVI</name>
<dbReference type="EMBL" id="QGNW01000184">
    <property type="protein sequence ID" value="RVW87404.1"/>
    <property type="molecule type" value="Genomic_DNA"/>
</dbReference>
<evidence type="ECO:0000313" key="2">
    <source>
        <dbReference type="Proteomes" id="UP000288805"/>
    </source>
</evidence>
<dbReference type="AlphaFoldDB" id="A0A438HSF7"/>
<evidence type="ECO:0000313" key="1">
    <source>
        <dbReference type="EMBL" id="RVW87404.1"/>
    </source>
</evidence>
<accession>A0A438HSF7</accession>
<comment type="caution">
    <text evidence="1">The sequence shown here is derived from an EMBL/GenBank/DDBJ whole genome shotgun (WGS) entry which is preliminary data.</text>
</comment>
<protein>
    <submittedName>
        <fullName evidence="1">Uncharacterized protein</fullName>
    </submittedName>
</protein>
<sequence>MLLASVSQGPNSPALGYSPFLYNAVARRCSKGPDPCGVALPARLCATDSPRMLHSGLHHPLRPTSTPAPVSLPGILLRDGRADRVRREARGHVKGMLARAVRHSAGGGSCHVEPVADRSGAVEHRIGGGGGGAERVCGRVAGVDTSDGEEDCVWADCDRVRGCFYHSRGGSRSLHAPPPRGI</sequence>